<proteinExistence type="predicted"/>
<name>K0XA20_9BACT</name>
<dbReference type="GeneID" id="77850155"/>
<accession>K0XA20</accession>
<comment type="caution">
    <text evidence="2">The sequence shown here is derived from an EMBL/GenBank/DDBJ whole genome shotgun (WGS) entry which is preliminary data.</text>
</comment>
<dbReference type="STRING" id="742726.HMPREF9448_01064"/>
<dbReference type="EMBL" id="ADLE01000008">
    <property type="protein sequence ID" value="EJZ64584.1"/>
    <property type="molecule type" value="Genomic_DNA"/>
</dbReference>
<keyword evidence="1" id="KW-1133">Transmembrane helix</keyword>
<sequence>MGIIMLIGFITIGFFIFPIGITLCSIIGLCYGIIGKDKLFTRWSFIGLSVGIIFLIYTYYVIQGM</sequence>
<keyword evidence="1" id="KW-0472">Membrane</keyword>
<reference evidence="2 3" key="1">
    <citation type="submission" date="2012-08" db="EMBL/GenBank/DDBJ databases">
        <title>The Genome Sequence of Barnesiella intestinihominis YIT 11860.</title>
        <authorList>
            <consortium name="The Broad Institute Genome Sequencing Platform"/>
            <person name="Earl A."/>
            <person name="Ward D."/>
            <person name="Feldgarden M."/>
            <person name="Gevers D."/>
            <person name="Morotomi M."/>
            <person name="Walker B."/>
            <person name="Young S.K."/>
            <person name="Zeng Q."/>
            <person name="Gargeya S."/>
            <person name="Fitzgerald M."/>
            <person name="Haas B."/>
            <person name="Abouelleil A."/>
            <person name="Alvarado L."/>
            <person name="Arachchi H.M."/>
            <person name="Berlin A.M."/>
            <person name="Chapman S.B."/>
            <person name="Goldberg J."/>
            <person name="Griggs A."/>
            <person name="Gujja S."/>
            <person name="Hansen M."/>
            <person name="Howarth C."/>
            <person name="Imamovic A."/>
            <person name="Larimer J."/>
            <person name="McCowen C."/>
            <person name="Montmayeur A."/>
            <person name="Murphy C."/>
            <person name="Neiman D."/>
            <person name="Pearson M."/>
            <person name="Priest M."/>
            <person name="Roberts A."/>
            <person name="Saif S."/>
            <person name="Shea T."/>
            <person name="Sisk P."/>
            <person name="Sykes S."/>
            <person name="Wortman J."/>
            <person name="Nusbaum C."/>
            <person name="Birren B."/>
        </authorList>
    </citation>
    <scope>NUCLEOTIDE SEQUENCE [LARGE SCALE GENOMIC DNA]</scope>
    <source>
        <strain evidence="2 3">YIT 11860</strain>
    </source>
</reference>
<evidence type="ECO:0000256" key="1">
    <source>
        <dbReference type="SAM" id="Phobius"/>
    </source>
</evidence>
<organism evidence="2 3">
    <name type="scientific">Barnesiella intestinihominis YIT 11860</name>
    <dbReference type="NCBI Taxonomy" id="742726"/>
    <lineage>
        <taxon>Bacteria</taxon>
        <taxon>Pseudomonadati</taxon>
        <taxon>Bacteroidota</taxon>
        <taxon>Bacteroidia</taxon>
        <taxon>Bacteroidales</taxon>
        <taxon>Barnesiellaceae</taxon>
        <taxon>Barnesiella</taxon>
    </lineage>
</organism>
<protein>
    <submittedName>
        <fullName evidence="2">Uncharacterized protein</fullName>
    </submittedName>
</protein>
<feature type="transmembrane region" description="Helical" evidence="1">
    <location>
        <begin position="43"/>
        <end position="62"/>
    </location>
</feature>
<dbReference type="HOGENOM" id="CLU_198790_0_0_10"/>
<gene>
    <name evidence="2" type="ORF">HMPREF9448_01064</name>
</gene>
<dbReference type="Proteomes" id="UP000006044">
    <property type="component" value="Unassembled WGS sequence"/>
</dbReference>
<evidence type="ECO:0000313" key="2">
    <source>
        <dbReference type="EMBL" id="EJZ64584.1"/>
    </source>
</evidence>
<keyword evidence="1" id="KW-0812">Transmembrane</keyword>
<feature type="transmembrane region" description="Helical" evidence="1">
    <location>
        <begin position="6"/>
        <end position="31"/>
    </location>
</feature>
<dbReference type="AlphaFoldDB" id="K0XA20"/>
<keyword evidence="3" id="KW-1185">Reference proteome</keyword>
<evidence type="ECO:0000313" key="3">
    <source>
        <dbReference type="Proteomes" id="UP000006044"/>
    </source>
</evidence>
<dbReference type="RefSeq" id="WP_008861552.1">
    <property type="nucleotide sequence ID" value="NZ_JH815204.1"/>
</dbReference>